<keyword evidence="1" id="KW-0472">Membrane</keyword>
<keyword evidence="1" id="KW-1133">Transmembrane helix</keyword>
<keyword evidence="1" id="KW-0812">Transmembrane</keyword>
<proteinExistence type="predicted"/>
<dbReference type="AlphaFoldDB" id="A0A6A7K8X5"/>
<evidence type="ECO:0000256" key="1">
    <source>
        <dbReference type="SAM" id="Phobius"/>
    </source>
</evidence>
<reference evidence="2 3" key="1">
    <citation type="submission" date="2019-10" db="EMBL/GenBank/DDBJ databases">
        <title>Alkalibaculum tamaniensis sp.nov., a new alkaliphilic acetogen, isolated on methoxylated aromatics from a mud volcano.</title>
        <authorList>
            <person name="Khomyakova M.A."/>
            <person name="Merkel A.Y."/>
            <person name="Bonch-Osmolovskaya E.A."/>
            <person name="Slobodkin A.I."/>
        </authorList>
    </citation>
    <scope>NUCLEOTIDE SEQUENCE [LARGE SCALE GENOMIC DNA]</scope>
    <source>
        <strain evidence="2 3">M08DMB</strain>
    </source>
</reference>
<feature type="transmembrane region" description="Helical" evidence="1">
    <location>
        <begin position="12"/>
        <end position="33"/>
    </location>
</feature>
<evidence type="ECO:0000313" key="3">
    <source>
        <dbReference type="Proteomes" id="UP000440004"/>
    </source>
</evidence>
<protein>
    <recommendedName>
        <fullName evidence="4">Zn-finger containing protein</fullName>
    </recommendedName>
</protein>
<gene>
    <name evidence="2" type="ORF">GC105_08435</name>
</gene>
<comment type="caution">
    <text evidence="2">The sequence shown here is derived from an EMBL/GenBank/DDBJ whole genome shotgun (WGS) entry which is preliminary data.</text>
</comment>
<feature type="transmembrane region" description="Helical" evidence="1">
    <location>
        <begin position="39"/>
        <end position="56"/>
    </location>
</feature>
<accession>A0A6A7K8X5</accession>
<sequence length="130" mass="15204">MKWLQKIMLGRNGGDQLCMGLLLLGLITTIIGNILKLPIINYLSYIPIILCIYRMYSKDLTKRRMENYKFMILISPLYSWFSVKVSKIKSKKSYKYFKCPNCKQELRLPKGKGKINITCSKCSTKFMKKT</sequence>
<organism evidence="2 3">
    <name type="scientific">Alkalibaculum sporogenes</name>
    <dbReference type="NCBI Taxonomy" id="2655001"/>
    <lineage>
        <taxon>Bacteria</taxon>
        <taxon>Bacillati</taxon>
        <taxon>Bacillota</taxon>
        <taxon>Clostridia</taxon>
        <taxon>Eubacteriales</taxon>
        <taxon>Eubacteriaceae</taxon>
        <taxon>Alkalibaculum</taxon>
    </lineage>
</organism>
<evidence type="ECO:0008006" key="4">
    <source>
        <dbReference type="Google" id="ProtNLM"/>
    </source>
</evidence>
<name>A0A6A7K8X5_9FIRM</name>
<dbReference type="EMBL" id="WHNX01000011">
    <property type="protein sequence ID" value="MPW25815.1"/>
    <property type="molecule type" value="Genomic_DNA"/>
</dbReference>
<evidence type="ECO:0000313" key="2">
    <source>
        <dbReference type="EMBL" id="MPW25815.1"/>
    </source>
</evidence>
<dbReference type="Proteomes" id="UP000440004">
    <property type="component" value="Unassembled WGS sequence"/>
</dbReference>
<keyword evidence="3" id="KW-1185">Reference proteome</keyword>